<comment type="caution">
    <text evidence="2">The sequence shown here is derived from an EMBL/GenBank/DDBJ whole genome shotgun (WGS) entry which is preliminary data.</text>
</comment>
<evidence type="ECO:0000313" key="2">
    <source>
        <dbReference type="EMBL" id="PKY60072.1"/>
    </source>
</evidence>
<protein>
    <submittedName>
        <fullName evidence="2">Uncharacterized protein</fullName>
    </submittedName>
</protein>
<organism evidence="2 3">
    <name type="scientific">Rhizophagus irregularis</name>
    <dbReference type="NCBI Taxonomy" id="588596"/>
    <lineage>
        <taxon>Eukaryota</taxon>
        <taxon>Fungi</taxon>
        <taxon>Fungi incertae sedis</taxon>
        <taxon>Mucoromycota</taxon>
        <taxon>Glomeromycotina</taxon>
        <taxon>Glomeromycetes</taxon>
        <taxon>Glomerales</taxon>
        <taxon>Glomeraceae</taxon>
        <taxon>Rhizophagus</taxon>
    </lineage>
</organism>
<keyword evidence="1" id="KW-0175">Coiled coil</keyword>
<dbReference type="AlphaFoldDB" id="A0A2I1HMF5"/>
<evidence type="ECO:0000256" key="1">
    <source>
        <dbReference type="SAM" id="Coils"/>
    </source>
</evidence>
<keyword evidence="3" id="KW-1185">Reference proteome</keyword>
<gene>
    <name evidence="2" type="ORF">RhiirA4_517176</name>
</gene>
<proteinExistence type="predicted"/>
<dbReference type="EMBL" id="LLXI01003947">
    <property type="protein sequence ID" value="PKY60072.1"/>
    <property type="molecule type" value="Genomic_DNA"/>
</dbReference>
<evidence type="ECO:0000313" key="3">
    <source>
        <dbReference type="Proteomes" id="UP000234323"/>
    </source>
</evidence>
<reference evidence="2 3" key="1">
    <citation type="submission" date="2015-10" db="EMBL/GenBank/DDBJ databases">
        <title>Genome analyses suggest a sexual origin of heterokaryosis in a supposedly ancient asexual fungus.</title>
        <authorList>
            <person name="Ropars J."/>
            <person name="Sedzielewska K."/>
            <person name="Noel J."/>
            <person name="Charron P."/>
            <person name="Farinelli L."/>
            <person name="Marton T."/>
            <person name="Kruger M."/>
            <person name="Pelin A."/>
            <person name="Brachmann A."/>
            <person name="Corradi N."/>
        </authorList>
    </citation>
    <scope>NUCLEOTIDE SEQUENCE [LARGE SCALE GENOMIC DNA]</scope>
    <source>
        <strain evidence="2 3">A4</strain>
    </source>
</reference>
<sequence length="166" mass="19353">MKPEYKIIGDECCRRVDYAIKETENLLCITEDKVQRSILEGFAQNIKQLESSQFFSVYKRKQMEKGKQKINNPMIIVTSARNWHFLLYSLGEISQASEVSVTIEFNKKALNKESEEYQTLRNGVKKIDSLREINLKFLAKITELKKENAEVKAENVKLKHALEEHI</sequence>
<dbReference type="Proteomes" id="UP000234323">
    <property type="component" value="Unassembled WGS sequence"/>
</dbReference>
<name>A0A2I1HMF5_9GLOM</name>
<dbReference type="VEuPathDB" id="FungiDB:RhiirA1_474674"/>
<feature type="coiled-coil region" evidence="1">
    <location>
        <begin position="134"/>
        <end position="164"/>
    </location>
</feature>
<accession>A0A2I1HMF5</accession>